<dbReference type="Pfam" id="PF13472">
    <property type="entry name" value="Lipase_GDSL_2"/>
    <property type="match status" value="1"/>
</dbReference>
<dbReference type="SUPFAM" id="SSF52266">
    <property type="entry name" value="SGNH hydrolase"/>
    <property type="match status" value="1"/>
</dbReference>
<dbReference type="InterPro" id="IPR036514">
    <property type="entry name" value="SGNH_hydro_sf"/>
</dbReference>
<accession>A0ABY2DX39</accession>
<keyword evidence="3" id="KW-1185">Reference proteome</keyword>
<evidence type="ECO:0000259" key="1">
    <source>
        <dbReference type="Pfam" id="PF13472"/>
    </source>
</evidence>
<sequence>MDTARAPPIAIILGVRPDGDHGCSLLGNGSVGCPIVTILLTGDSITDAGRDRDDLASLGDGYAALVAADLPDERVLNTGISGNRVVDLQARWDADVLAHTPDVLSIMIGINDTWRRYDRDDPTSARSYEAGYRDLLARSRAAGVGRILLVEPFLLALGPDQWDWREDLDPKIAAVRRLAEEFGAEYVATDGPYAQAAARVGAAALAHDGVHPTPAGHRLLADLWLEAYRTA</sequence>
<protein>
    <submittedName>
        <fullName evidence="2">GDSL family lipase</fullName>
    </submittedName>
</protein>
<dbReference type="PANTHER" id="PTHR30383">
    <property type="entry name" value="THIOESTERASE 1/PROTEASE 1/LYSOPHOSPHOLIPASE L1"/>
    <property type="match status" value="1"/>
</dbReference>
<comment type="caution">
    <text evidence="2">The sequence shown here is derived from an EMBL/GenBank/DDBJ whole genome shotgun (WGS) entry which is preliminary data.</text>
</comment>
<feature type="domain" description="SGNH hydrolase-type esterase" evidence="1">
    <location>
        <begin position="42"/>
        <end position="219"/>
    </location>
</feature>
<dbReference type="PROSITE" id="PS51257">
    <property type="entry name" value="PROKAR_LIPOPROTEIN"/>
    <property type="match status" value="1"/>
</dbReference>
<dbReference type="Proteomes" id="UP000504882">
    <property type="component" value="Unassembled WGS sequence"/>
</dbReference>
<dbReference type="EMBL" id="SMNA01000018">
    <property type="protein sequence ID" value="TDE88344.1"/>
    <property type="molecule type" value="Genomic_DNA"/>
</dbReference>
<name>A0ABY2DX39_9MICO</name>
<proteinExistence type="predicted"/>
<gene>
    <name evidence="2" type="ORF">EXU48_23510</name>
</gene>
<dbReference type="InterPro" id="IPR051532">
    <property type="entry name" value="Ester_Hydrolysis_Enzymes"/>
</dbReference>
<reference evidence="2 3" key="1">
    <citation type="submission" date="2019-03" db="EMBL/GenBank/DDBJ databases">
        <title>Genomic features of bacteria from cold environments.</title>
        <authorList>
            <person name="Shen L."/>
        </authorList>
    </citation>
    <scope>NUCLEOTIDE SEQUENCE [LARGE SCALE GENOMIC DNA]</scope>
    <source>
        <strain evidence="3">T3246-1</strain>
    </source>
</reference>
<dbReference type="InterPro" id="IPR013830">
    <property type="entry name" value="SGNH_hydro"/>
</dbReference>
<dbReference type="CDD" id="cd01834">
    <property type="entry name" value="SGNH_hydrolase_like_2"/>
    <property type="match status" value="1"/>
</dbReference>
<evidence type="ECO:0000313" key="3">
    <source>
        <dbReference type="Proteomes" id="UP000504882"/>
    </source>
</evidence>
<dbReference type="PANTHER" id="PTHR30383:SF5">
    <property type="entry name" value="SGNH HYDROLASE-TYPE ESTERASE DOMAIN-CONTAINING PROTEIN"/>
    <property type="match status" value="1"/>
</dbReference>
<evidence type="ECO:0000313" key="2">
    <source>
        <dbReference type="EMBL" id="TDE88344.1"/>
    </source>
</evidence>
<organism evidence="2 3">
    <name type="scientific">Occultella glacieicola</name>
    <dbReference type="NCBI Taxonomy" id="2518684"/>
    <lineage>
        <taxon>Bacteria</taxon>
        <taxon>Bacillati</taxon>
        <taxon>Actinomycetota</taxon>
        <taxon>Actinomycetes</taxon>
        <taxon>Micrococcales</taxon>
        <taxon>Ruaniaceae</taxon>
        <taxon>Occultella</taxon>
    </lineage>
</organism>
<dbReference type="Gene3D" id="3.40.50.1110">
    <property type="entry name" value="SGNH hydrolase"/>
    <property type="match status" value="1"/>
</dbReference>